<dbReference type="GeneID" id="27709129"/>
<evidence type="ECO:0000256" key="1">
    <source>
        <dbReference type="SAM" id="SignalP"/>
    </source>
</evidence>
<dbReference type="OrthoDB" id="5426294at2759"/>
<evidence type="ECO:0000313" key="2">
    <source>
        <dbReference type="EMBL" id="KIY00718.1"/>
    </source>
</evidence>
<reference evidence="2 3" key="1">
    <citation type="submission" date="2015-01" db="EMBL/GenBank/DDBJ databases">
        <title>The Genome Sequence of Fonsecaea multimorphosa CBS 102226.</title>
        <authorList>
            <consortium name="The Broad Institute Genomics Platform"/>
            <person name="Cuomo C."/>
            <person name="de Hoog S."/>
            <person name="Gorbushina A."/>
            <person name="Stielow B."/>
            <person name="Teixiera M."/>
            <person name="Abouelleil A."/>
            <person name="Chapman S.B."/>
            <person name="Priest M."/>
            <person name="Young S.K."/>
            <person name="Wortman J."/>
            <person name="Nusbaum C."/>
            <person name="Birren B."/>
        </authorList>
    </citation>
    <scope>NUCLEOTIDE SEQUENCE [LARGE SCALE GENOMIC DNA]</scope>
    <source>
        <strain evidence="2 3">CBS 102226</strain>
    </source>
</reference>
<feature type="chain" id="PRO_5002256595" description="Secreted protein" evidence="1">
    <location>
        <begin position="18"/>
        <end position="128"/>
    </location>
</feature>
<dbReference type="AlphaFoldDB" id="A0A0D2K4G9"/>
<evidence type="ECO:0008006" key="4">
    <source>
        <dbReference type="Google" id="ProtNLM"/>
    </source>
</evidence>
<feature type="signal peptide" evidence="1">
    <location>
        <begin position="1"/>
        <end position="17"/>
    </location>
</feature>
<accession>A0A0D2K4G9</accession>
<dbReference type="STRING" id="1442371.A0A0D2K4G9"/>
<name>A0A0D2K4G9_9EURO</name>
<dbReference type="Proteomes" id="UP000053411">
    <property type="component" value="Unassembled WGS sequence"/>
</dbReference>
<proteinExistence type="predicted"/>
<sequence>MLALDLLLLACATLAAGQFNCTQANTAFCETPVSGVTTDYIIYRCFYDTGTATPGNCNDDLADVPPVGLKYAYCWESSPTAGDAQCTYNCVAVTAANGTTFYPVCYFERGAILFELLKLLRSQQRLPD</sequence>
<dbReference type="RefSeq" id="XP_016634840.1">
    <property type="nucleotide sequence ID" value="XM_016773894.1"/>
</dbReference>
<evidence type="ECO:0000313" key="3">
    <source>
        <dbReference type="Proteomes" id="UP000053411"/>
    </source>
</evidence>
<protein>
    <recommendedName>
        <fullName evidence="4">Secreted protein</fullName>
    </recommendedName>
</protein>
<organism evidence="2 3">
    <name type="scientific">Fonsecaea multimorphosa CBS 102226</name>
    <dbReference type="NCBI Taxonomy" id="1442371"/>
    <lineage>
        <taxon>Eukaryota</taxon>
        <taxon>Fungi</taxon>
        <taxon>Dikarya</taxon>
        <taxon>Ascomycota</taxon>
        <taxon>Pezizomycotina</taxon>
        <taxon>Eurotiomycetes</taxon>
        <taxon>Chaetothyriomycetidae</taxon>
        <taxon>Chaetothyriales</taxon>
        <taxon>Herpotrichiellaceae</taxon>
        <taxon>Fonsecaea</taxon>
    </lineage>
</organism>
<dbReference type="EMBL" id="KN848066">
    <property type="protein sequence ID" value="KIY00718.1"/>
    <property type="molecule type" value="Genomic_DNA"/>
</dbReference>
<gene>
    <name evidence="2" type="ORF">Z520_03383</name>
</gene>
<dbReference type="VEuPathDB" id="FungiDB:Z520_03383"/>
<keyword evidence="3" id="KW-1185">Reference proteome</keyword>
<keyword evidence="1" id="KW-0732">Signal</keyword>